<dbReference type="SUPFAM" id="SSF56112">
    <property type="entry name" value="Protein kinase-like (PK-like)"/>
    <property type="match status" value="1"/>
</dbReference>
<reference evidence="12 13" key="1">
    <citation type="journal article" date="2020" name="Nat. Food">
        <title>A phased Vanilla planifolia genome enables genetic improvement of flavour and production.</title>
        <authorList>
            <person name="Hasing T."/>
            <person name="Tang H."/>
            <person name="Brym M."/>
            <person name="Khazi F."/>
            <person name="Huang T."/>
            <person name="Chambers A.H."/>
        </authorList>
    </citation>
    <scope>NUCLEOTIDE SEQUENCE [LARGE SCALE GENOMIC DNA]</scope>
    <source>
        <tissue evidence="12">Leaf</tissue>
    </source>
</reference>
<keyword evidence="6 9" id="KW-0067">ATP-binding</keyword>
<dbReference type="FunFam" id="1.10.510.10:FF:001023">
    <property type="entry name" value="Os07g0541700 protein"/>
    <property type="match status" value="1"/>
</dbReference>
<name>A0A835QUY4_VANPL</name>
<dbReference type="PROSITE" id="PS50011">
    <property type="entry name" value="PROTEIN_KINASE_DOM"/>
    <property type="match status" value="1"/>
</dbReference>
<comment type="catalytic activity">
    <reaction evidence="8">
        <text>L-seryl-[protein] + ATP = O-phospho-L-seryl-[protein] + ADP + H(+)</text>
        <dbReference type="Rhea" id="RHEA:17989"/>
        <dbReference type="Rhea" id="RHEA-COMP:9863"/>
        <dbReference type="Rhea" id="RHEA-COMP:11604"/>
        <dbReference type="ChEBI" id="CHEBI:15378"/>
        <dbReference type="ChEBI" id="CHEBI:29999"/>
        <dbReference type="ChEBI" id="CHEBI:30616"/>
        <dbReference type="ChEBI" id="CHEBI:83421"/>
        <dbReference type="ChEBI" id="CHEBI:456216"/>
        <dbReference type="EC" id="2.7.11.1"/>
    </reaction>
</comment>
<dbReference type="GO" id="GO:0004674">
    <property type="term" value="F:protein serine/threonine kinase activity"/>
    <property type="evidence" value="ECO:0007669"/>
    <property type="project" value="UniProtKB-KW"/>
</dbReference>
<dbReference type="PROSITE" id="PS00107">
    <property type="entry name" value="PROTEIN_KINASE_ATP"/>
    <property type="match status" value="1"/>
</dbReference>
<evidence type="ECO:0000259" key="11">
    <source>
        <dbReference type="PROSITE" id="PS50011"/>
    </source>
</evidence>
<dbReference type="PROSITE" id="PS00108">
    <property type="entry name" value="PROTEIN_KINASE_ST"/>
    <property type="match status" value="1"/>
</dbReference>
<accession>A0A835QUY4</accession>
<dbReference type="Proteomes" id="UP000636800">
    <property type="component" value="Chromosome 5"/>
</dbReference>
<keyword evidence="13" id="KW-1185">Reference proteome</keyword>
<dbReference type="InterPro" id="IPR000719">
    <property type="entry name" value="Prot_kinase_dom"/>
</dbReference>
<proteinExistence type="inferred from homology"/>
<dbReference type="FunFam" id="3.30.200.20:FF:000421">
    <property type="entry name" value="Serine/threonine-protein kinase receptor"/>
    <property type="match status" value="1"/>
</dbReference>
<evidence type="ECO:0000256" key="1">
    <source>
        <dbReference type="ARBA" id="ARBA00012513"/>
    </source>
</evidence>
<comment type="caution">
    <text evidence="12">The sequence shown here is derived from an EMBL/GenBank/DDBJ whole genome shotgun (WGS) entry which is preliminary data.</text>
</comment>
<evidence type="ECO:0000256" key="4">
    <source>
        <dbReference type="ARBA" id="ARBA00022741"/>
    </source>
</evidence>
<keyword evidence="4 9" id="KW-0547">Nucleotide-binding</keyword>
<dbReference type="Gene3D" id="3.30.200.20">
    <property type="entry name" value="Phosphorylase Kinase, domain 1"/>
    <property type="match status" value="1"/>
</dbReference>
<dbReference type="InterPro" id="IPR017441">
    <property type="entry name" value="Protein_kinase_ATP_BS"/>
</dbReference>
<evidence type="ECO:0000256" key="7">
    <source>
        <dbReference type="ARBA" id="ARBA00047899"/>
    </source>
</evidence>
<evidence type="ECO:0000313" key="13">
    <source>
        <dbReference type="Proteomes" id="UP000636800"/>
    </source>
</evidence>
<dbReference type="SMART" id="SM00220">
    <property type="entry name" value="S_TKc"/>
    <property type="match status" value="1"/>
</dbReference>
<feature type="binding site" evidence="9">
    <location>
        <position position="71"/>
    </location>
    <ligand>
        <name>ATP</name>
        <dbReference type="ChEBI" id="CHEBI:30616"/>
    </ligand>
</feature>
<comment type="catalytic activity">
    <reaction evidence="7">
        <text>L-threonyl-[protein] + ATP = O-phospho-L-threonyl-[protein] + ADP + H(+)</text>
        <dbReference type="Rhea" id="RHEA:46608"/>
        <dbReference type="Rhea" id="RHEA-COMP:11060"/>
        <dbReference type="Rhea" id="RHEA-COMP:11605"/>
        <dbReference type="ChEBI" id="CHEBI:15378"/>
        <dbReference type="ChEBI" id="CHEBI:30013"/>
        <dbReference type="ChEBI" id="CHEBI:30616"/>
        <dbReference type="ChEBI" id="CHEBI:61977"/>
        <dbReference type="ChEBI" id="CHEBI:456216"/>
        <dbReference type="EC" id="2.7.11.1"/>
    </reaction>
</comment>
<evidence type="ECO:0000256" key="9">
    <source>
        <dbReference type="PROSITE-ProRule" id="PRU10141"/>
    </source>
</evidence>
<comment type="similarity">
    <text evidence="10">Belongs to the protein kinase superfamily.</text>
</comment>
<dbReference type="EC" id="2.7.11.1" evidence="1"/>
<keyword evidence="3" id="KW-0808">Transferase</keyword>
<evidence type="ECO:0000256" key="5">
    <source>
        <dbReference type="ARBA" id="ARBA00022777"/>
    </source>
</evidence>
<organism evidence="12 13">
    <name type="scientific">Vanilla planifolia</name>
    <name type="common">Vanilla</name>
    <dbReference type="NCBI Taxonomy" id="51239"/>
    <lineage>
        <taxon>Eukaryota</taxon>
        <taxon>Viridiplantae</taxon>
        <taxon>Streptophyta</taxon>
        <taxon>Embryophyta</taxon>
        <taxon>Tracheophyta</taxon>
        <taxon>Spermatophyta</taxon>
        <taxon>Magnoliopsida</taxon>
        <taxon>Liliopsida</taxon>
        <taxon>Asparagales</taxon>
        <taxon>Orchidaceae</taxon>
        <taxon>Vanilloideae</taxon>
        <taxon>Vanilleae</taxon>
        <taxon>Vanilla</taxon>
    </lineage>
</organism>
<keyword evidence="5" id="KW-0418">Kinase</keyword>
<evidence type="ECO:0000313" key="12">
    <source>
        <dbReference type="EMBL" id="KAG0480170.1"/>
    </source>
</evidence>
<dbReference type="InterPro" id="IPR011009">
    <property type="entry name" value="Kinase-like_dom_sf"/>
</dbReference>
<evidence type="ECO:0000256" key="2">
    <source>
        <dbReference type="ARBA" id="ARBA00022527"/>
    </source>
</evidence>
<evidence type="ECO:0000256" key="10">
    <source>
        <dbReference type="RuleBase" id="RU000304"/>
    </source>
</evidence>
<dbReference type="EMBL" id="JADCNL010000005">
    <property type="protein sequence ID" value="KAG0480170.1"/>
    <property type="molecule type" value="Genomic_DNA"/>
</dbReference>
<gene>
    <name evidence="12" type="ORF">HPP92_011028</name>
</gene>
<evidence type="ECO:0000256" key="6">
    <source>
        <dbReference type="ARBA" id="ARBA00022840"/>
    </source>
</evidence>
<dbReference type="Gene3D" id="1.10.510.10">
    <property type="entry name" value="Transferase(Phosphotransferase) domain 1"/>
    <property type="match status" value="1"/>
</dbReference>
<dbReference type="InterPro" id="IPR052059">
    <property type="entry name" value="CR_Ser/Thr_kinase"/>
</dbReference>
<sequence length="405" mass="44234">MNCCSCLCGATSGIENQALQIDGVGGNVKLFSHKELKAATANFNPGNKVGAGGFGSVYKGTLKNGANVAVKVLSSESTQGAREFLSEIAAISEISHENLVKLYGACIEGNHRMLVYNYLENNSLAQTLLGTNRSNIQFSWGTRRKICVGIARGLEFLHEEVEPHILHRDIKASNILLDKDLTPKISDFGLAKTLPPNATHVSTRVAGTANKYDILVHSFPSNKLLLLFYLEDTWLQYAVRGQVTKKSDIYSFGVLLLEIVSGRCNTNTRLPYEEQFLLDRTWALYEKGELERIIDATMSEDLDMEEACRFLKVGLLCTQDTSTLRPSISTVLKMLTGEKAVESIRITKPGLISDLAVMKITGKKPGDFPVSSSYTASSNAEYSGSTAYSTMTLTAIGEQGDTSFL</sequence>
<protein>
    <recommendedName>
        <fullName evidence="1">non-specific serine/threonine protein kinase</fullName>
        <ecNumber evidence="1">2.7.11.1</ecNumber>
    </recommendedName>
</protein>
<evidence type="ECO:0000256" key="8">
    <source>
        <dbReference type="ARBA" id="ARBA00048679"/>
    </source>
</evidence>
<feature type="domain" description="Protein kinase" evidence="11">
    <location>
        <begin position="43"/>
        <end position="341"/>
    </location>
</feature>
<dbReference type="InterPro" id="IPR008271">
    <property type="entry name" value="Ser/Thr_kinase_AS"/>
</dbReference>
<dbReference type="GO" id="GO:0005524">
    <property type="term" value="F:ATP binding"/>
    <property type="evidence" value="ECO:0007669"/>
    <property type="project" value="UniProtKB-UniRule"/>
</dbReference>
<evidence type="ECO:0000256" key="3">
    <source>
        <dbReference type="ARBA" id="ARBA00022679"/>
    </source>
</evidence>
<dbReference type="PANTHER" id="PTHR47973">
    <property type="entry name" value="CYSTEINE-RICH RECEPTOR-LIKE PROTEIN KINASE 3"/>
    <property type="match status" value="1"/>
</dbReference>
<dbReference type="Pfam" id="PF00069">
    <property type="entry name" value="Pkinase"/>
    <property type="match status" value="1"/>
</dbReference>
<keyword evidence="2 10" id="KW-0723">Serine/threonine-protein kinase</keyword>
<dbReference type="AlphaFoldDB" id="A0A835QUY4"/>